<dbReference type="AlphaFoldDB" id="A0A1A5ZVC0"/>
<evidence type="ECO:0000313" key="2">
    <source>
        <dbReference type="EMBL" id="OBR81756.1"/>
    </source>
</evidence>
<evidence type="ECO:0008006" key="5">
    <source>
        <dbReference type="Google" id="ProtNLM"/>
    </source>
</evidence>
<dbReference type="EMBL" id="KI894036">
    <property type="protein sequence ID" value="OBR81756.1"/>
    <property type="molecule type" value="Genomic_DNA"/>
</dbReference>
<reference evidence="2" key="1">
    <citation type="submission" date="2013-07" db="EMBL/GenBank/DDBJ databases">
        <title>The Genome Sequence of Cryptococcus dejecticola CBS10117.</title>
        <authorList>
            <consortium name="The Broad Institute Genome Sequencing Platform"/>
            <person name="Cuomo C."/>
            <person name="Litvintseva A."/>
            <person name="Chen Y."/>
            <person name="Heitman J."/>
            <person name="Sun S."/>
            <person name="Springer D."/>
            <person name="Dromer F."/>
            <person name="Young S.K."/>
            <person name="Zeng Q."/>
            <person name="Gargeya S."/>
            <person name="Fitzgerald M."/>
            <person name="Abouelleil A."/>
            <person name="Alvarado L."/>
            <person name="Berlin A.M."/>
            <person name="Chapman S.B."/>
            <person name="Dewar J."/>
            <person name="Goldberg J."/>
            <person name="Griggs A."/>
            <person name="Gujja S."/>
            <person name="Hansen M."/>
            <person name="Howarth C."/>
            <person name="Imamovic A."/>
            <person name="Larimer J."/>
            <person name="McCowan C."/>
            <person name="Murphy C."/>
            <person name="Pearson M."/>
            <person name="Priest M."/>
            <person name="Roberts A."/>
            <person name="Saif S."/>
            <person name="Shea T."/>
            <person name="Sykes S."/>
            <person name="Wortman J."/>
            <person name="Nusbaum C."/>
            <person name="Birren B."/>
        </authorList>
    </citation>
    <scope>NUCLEOTIDE SEQUENCE [LARGE SCALE GENOMIC DNA]</scope>
    <source>
        <strain evidence="2">CBS 10117</strain>
    </source>
</reference>
<dbReference type="RefSeq" id="XP_018259598.1">
    <property type="nucleotide sequence ID" value="XM_018410930.1"/>
</dbReference>
<proteinExistence type="predicted"/>
<dbReference type="GeneID" id="28971365"/>
<reference evidence="3" key="3">
    <citation type="submission" date="2024-02" db="EMBL/GenBank/DDBJ databases">
        <title>Comparative genomics of Cryptococcus and Kwoniella reveals pathogenesis evolution and contrasting modes of karyotype evolution via chromosome fusion or intercentromeric recombination.</title>
        <authorList>
            <person name="Coelho M.A."/>
            <person name="David-Palma M."/>
            <person name="Shea T."/>
            <person name="Bowers K."/>
            <person name="McGinley-Smith S."/>
            <person name="Mohammad A.W."/>
            <person name="Gnirke A."/>
            <person name="Yurkov A.M."/>
            <person name="Nowrousian M."/>
            <person name="Sun S."/>
            <person name="Cuomo C.A."/>
            <person name="Heitman J."/>
        </authorList>
    </citation>
    <scope>NUCLEOTIDE SEQUENCE</scope>
    <source>
        <strain evidence="3">CBS 10117</strain>
    </source>
</reference>
<evidence type="ECO:0000313" key="4">
    <source>
        <dbReference type="Proteomes" id="UP000078595"/>
    </source>
</evidence>
<feature type="compositionally biased region" description="Acidic residues" evidence="1">
    <location>
        <begin position="508"/>
        <end position="561"/>
    </location>
</feature>
<dbReference type="EMBL" id="CP144539">
    <property type="protein sequence ID" value="WWC65042.1"/>
    <property type="molecule type" value="Genomic_DNA"/>
</dbReference>
<protein>
    <recommendedName>
        <fullName evidence="5">F-box domain-containing protein</fullName>
    </recommendedName>
</protein>
<reference evidence="3" key="2">
    <citation type="submission" date="2013-07" db="EMBL/GenBank/DDBJ databases">
        <authorList>
            <consortium name="The Broad Institute Genome Sequencing Platform"/>
            <person name="Cuomo C."/>
            <person name="Litvintseva A."/>
            <person name="Chen Y."/>
            <person name="Heitman J."/>
            <person name="Sun S."/>
            <person name="Springer D."/>
            <person name="Dromer F."/>
            <person name="Young S.K."/>
            <person name="Zeng Q."/>
            <person name="Gargeya S."/>
            <person name="Fitzgerald M."/>
            <person name="Abouelleil A."/>
            <person name="Alvarado L."/>
            <person name="Berlin A.M."/>
            <person name="Chapman S.B."/>
            <person name="Dewar J."/>
            <person name="Goldberg J."/>
            <person name="Griggs A."/>
            <person name="Gujja S."/>
            <person name="Hansen M."/>
            <person name="Howarth C."/>
            <person name="Imamovic A."/>
            <person name="Larimer J."/>
            <person name="McCowan C."/>
            <person name="Murphy C."/>
            <person name="Pearson M."/>
            <person name="Priest M."/>
            <person name="Roberts A."/>
            <person name="Saif S."/>
            <person name="Shea T."/>
            <person name="Sykes S."/>
            <person name="Wortman J."/>
            <person name="Nusbaum C."/>
            <person name="Birren B."/>
        </authorList>
    </citation>
    <scope>NUCLEOTIDE SEQUENCE</scope>
    <source>
        <strain evidence="3">CBS 10117</strain>
    </source>
</reference>
<organism evidence="2">
    <name type="scientific">Kwoniella dejecticola CBS 10117</name>
    <dbReference type="NCBI Taxonomy" id="1296121"/>
    <lineage>
        <taxon>Eukaryota</taxon>
        <taxon>Fungi</taxon>
        <taxon>Dikarya</taxon>
        <taxon>Basidiomycota</taxon>
        <taxon>Agaricomycotina</taxon>
        <taxon>Tremellomycetes</taxon>
        <taxon>Tremellales</taxon>
        <taxon>Cryptococcaceae</taxon>
        <taxon>Kwoniella</taxon>
    </lineage>
</organism>
<accession>A0A1A5ZVC0</accession>
<feature type="region of interest" description="Disordered" evidence="1">
    <location>
        <begin position="495"/>
        <end position="561"/>
    </location>
</feature>
<dbReference type="Proteomes" id="UP000078595">
    <property type="component" value="Chromosome 10"/>
</dbReference>
<sequence length="561" mass="64109">MLSELGPEIWAQVFSFCGEKDDQGLFVTQPTLAACLRVNKAWYLLASPHLYHSPMIRDIGAFLQGAGRFVPQELLQSFSESTSSSQQLYLDCIKQGNTKLPSLHQINQLRIYPYGVADRVDDEWSNDMNRQYGMIENARTILNSDSFASPSSSSSSGKKVKTKNEISLTPRLKSIIVGSHVLPTGLRERTMSDLLFQSIRRLSGALYTRLKPRYWCEFDPPSGHASLDSQEVLDAHLPEYVEFHTTLEEPPCIQWGTTNRITIRDKPDVRKYLWPTITFDKLKNQDTPENDGGDSDTNGHANANAYVARFGKGLNGEWPFEAVSDMDQECWVECIYEMIRDSIPEWSHNEEAEEEKIREKIDPRTVVEVYGIEKFLTIADGYPGGPSYIDEDTPVESKVPEGEVDLNCWRDLKNARFTPEVLAQRNEIYKSIFKHMERAIKEMLDIDIDIHTDSHTEENGNKWKESGRPAPAIRLFLAMDYPGCMACGQGKADRWIVDERPRPPPRDDDSDWTDDDDDYDDGSDMDEEDWDDYELEDVIDLVDDDDDVDTFDDDDDEVAFE</sequence>
<feature type="compositionally biased region" description="Basic and acidic residues" evidence="1">
    <location>
        <begin position="495"/>
        <end position="507"/>
    </location>
</feature>
<evidence type="ECO:0000256" key="1">
    <source>
        <dbReference type="SAM" id="MobiDB-lite"/>
    </source>
</evidence>
<evidence type="ECO:0000313" key="3">
    <source>
        <dbReference type="EMBL" id="WWC65042.1"/>
    </source>
</evidence>
<dbReference type="OrthoDB" id="2563519at2759"/>
<dbReference type="VEuPathDB" id="FungiDB:I303_07666"/>
<dbReference type="KEGG" id="kdj:28971365"/>
<name>A0A1A5ZVC0_9TREE</name>
<gene>
    <name evidence="2" type="ORF">I303_07666</name>
    <name evidence="3" type="ORF">I303_107656</name>
</gene>
<keyword evidence="4" id="KW-1185">Reference proteome</keyword>